<comment type="caution">
    <text evidence="1">The sequence shown here is derived from an EMBL/GenBank/DDBJ whole genome shotgun (WGS) entry which is preliminary data.</text>
</comment>
<organism evidence="1 2">
    <name type="scientific">Spirilliplanes yamanashiensis</name>
    <dbReference type="NCBI Taxonomy" id="42233"/>
    <lineage>
        <taxon>Bacteria</taxon>
        <taxon>Bacillati</taxon>
        <taxon>Actinomycetota</taxon>
        <taxon>Actinomycetes</taxon>
        <taxon>Micromonosporales</taxon>
        <taxon>Micromonosporaceae</taxon>
        <taxon>Spirilliplanes</taxon>
    </lineage>
</organism>
<proteinExistence type="predicted"/>
<dbReference type="Proteomes" id="UP000652013">
    <property type="component" value="Unassembled WGS sequence"/>
</dbReference>
<dbReference type="AlphaFoldDB" id="A0A8J3YF75"/>
<sequence>MGSPSVVAWSGARLRRLGAALLLVIGLLAMHGSVHHGADGAESAHQATAAVAAVAEPGASNSGSGGCGCTTTCEDMTAACRAVQPSGASLQGHVRAVRAARPIERDLSPGGAGAEPVPRHRSVGLALADLAVTRI</sequence>
<protein>
    <submittedName>
        <fullName evidence="1">Uncharacterized protein</fullName>
    </submittedName>
</protein>
<evidence type="ECO:0000313" key="2">
    <source>
        <dbReference type="Proteomes" id="UP000652013"/>
    </source>
</evidence>
<gene>
    <name evidence="1" type="ORF">Sya03_60040</name>
</gene>
<name>A0A8J3YF75_9ACTN</name>
<dbReference type="EMBL" id="BOOY01000043">
    <property type="protein sequence ID" value="GIJ06652.1"/>
    <property type="molecule type" value="Genomic_DNA"/>
</dbReference>
<reference evidence="1" key="1">
    <citation type="submission" date="2021-01" db="EMBL/GenBank/DDBJ databases">
        <title>Whole genome shotgun sequence of Spirilliplanes yamanashiensis NBRC 15828.</title>
        <authorList>
            <person name="Komaki H."/>
            <person name="Tamura T."/>
        </authorList>
    </citation>
    <scope>NUCLEOTIDE SEQUENCE</scope>
    <source>
        <strain evidence="1">NBRC 15828</strain>
    </source>
</reference>
<evidence type="ECO:0000313" key="1">
    <source>
        <dbReference type="EMBL" id="GIJ06652.1"/>
    </source>
</evidence>
<accession>A0A8J3YF75</accession>
<keyword evidence="2" id="KW-1185">Reference proteome</keyword>